<dbReference type="Pfam" id="PF00365">
    <property type="entry name" value="PFK"/>
    <property type="match status" value="1"/>
</dbReference>
<keyword evidence="8" id="KW-1185">Reference proteome</keyword>
<evidence type="ECO:0000256" key="2">
    <source>
        <dbReference type="ARBA" id="ARBA00022723"/>
    </source>
</evidence>
<dbReference type="SUPFAM" id="SSF53784">
    <property type="entry name" value="Phosphofructokinase"/>
    <property type="match status" value="1"/>
</dbReference>
<dbReference type="GO" id="GO:0005945">
    <property type="term" value="C:6-phosphofructokinase complex"/>
    <property type="evidence" value="ECO:0007669"/>
    <property type="project" value="TreeGrafter"/>
</dbReference>
<accession>A0A3S5AN14</accession>
<dbReference type="UniPathway" id="UPA00109">
    <property type="reaction ID" value="UER00182"/>
</dbReference>
<keyword evidence="4" id="KW-0460">Magnesium</keyword>
<keyword evidence="2" id="KW-0479">Metal-binding</keyword>
<dbReference type="AlphaFoldDB" id="A0A3S5AN14"/>
<evidence type="ECO:0000313" key="8">
    <source>
        <dbReference type="Proteomes" id="UP000784294"/>
    </source>
</evidence>
<dbReference type="GO" id="GO:0061621">
    <property type="term" value="P:canonical glycolysis"/>
    <property type="evidence" value="ECO:0007669"/>
    <property type="project" value="TreeGrafter"/>
</dbReference>
<sequence length="92" mass="10134">MGGFCGYLATMSGLAGGADAAYIFEEAFTIDDLREDVVHLRAKIADNVQRGLVLRAENANKNYTTQFIHSLYTEEGKGIFDCRSVSLSRCFC</sequence>
<evidence type="ECO:0000256" key="5">
    <source>
        <dbReference type="ARBA" id="ARBA00048070"/>
    </source>
</evidence>
<dbReference type="Proteomes" id="UP000784294">
    <property type="component" value="Unassembled WGS sequence"/>
</dbReference>
<name>A0A3S5AN14_9PLAT</name>
<dbReference type="InterPro" id="IPR035966">
    <property type="entry name" value="PKF_sf"/>
</dbReference>
<evidence type="ECO:0000256" key="3">
    <source>
        <dbReference type="ARBA" id="ARBA00022777"/>
    </source>
</evidence>
<dbReference type="GO" id="GO:0070095">
    <property type="term" value="F:fructose-6-phosphate binding"/>
    <property type="evidence" value="ECO:0007669"/>
    <property type="project" value="TreeGrafter"/>
</dbReference>
<organism evidence="7 8">
    <name type="scientific">Protopolystoma xenopodis</name>
    <dbReference type="NCBI Taxonomy" id="117903"/>
    <lineage>
        <taxon>Eukaryota</taxon>
        <taxon>Metazoa</taxon>
        <taxon>Spiralia</taxon>
        <taxon>Lophotrochozoa</taxon>
        <taxon>Platyhelminthes</taxon>
        <taxon>Monogenea</taxon>
        <taxon>Polyopisthocotylea</taxon>
        <taxon>Polystomatidea</taxon>
        <taxon>Polystomatidae</taxon>
        <taxon>Protopolystoma</taxon>
    </lineage>
</organism>
<evidence type="ECO:0000256" key="1">
    <source>
        <dbReference type="ARBA" id="ARBA00022679"/>
    </source>
</evidence>
<keyword evidence="1" id="KW-0808">Transferase</keyword>
<dbReference type="OrthoDB" id="537915at2759"/>
<comment type="caution">
    <text evidence="7">The sequence shown here is derived from an EMBL/GenBank/DDBJ whole genome shotgun (WGS) entry which is preliminary data.</text>
</comment>
<gene>
    <name evidence="7" type="ORF">PXEA_LOCUS17665</name>
</gene>
<dbReference type="GO" id="GO:0048029">
    <property type="term" value="F:monosaccharide binding"/>
    <property type="evidence" value="ECO:0007669"/>
    <property type="project" value="TreeGrafter"/>
</dbReference>
<dbReference type="PANTHER" id="PTHR13697:SF4">
    <property type="entry name" value="ATP-DEPENDENT 6-PHOSPHOFRUCTOKINASE"/>
    <property type="match status" value="1"/>
</dbReference>
<evidence type="ECO:0000313" key="7">
    <source>
        <dbReference type="EMBL" id="VEL24225.1"/>
    </source>
</evidence>
<evidence type="ECO:0000259" key="6">
    <source>
        <dbReference type="Pfam" id="PF00365"/>
    </source>
</evidence>
<proteinExistence type="predicted"/>
<dbReference type="GO" id="GO:0006002">
    <property type="term" value="P:fructose 6-phosphate metabolic process"/>
    <property type="evidence" value="ECO:0007669"/>
    <property type="project" value="TreeGrafter"/>
</dbReference>
<keyword evidence="3" id="KW-0418">Kinase</keyword>
<dbReference type="GO" id="GO:0042802">
    <property type="term" value="F:identical protein binding"/>
    <property type="evidence" value="ECO:0007669"/>
    <property type="project" value="TreeGrafter"/>
</dbReference>
<dbReference type="GO" id="GO:0046872">
    <property type="term" value="F:metal ion binding"/>
    <property type="evidence" value="ECO:0007669"/>
    <property type="project" value="UniProtKB-KW"/>
</dbReference>
<dbReference type="GO" id="GO:0016208">
    <property type="term" value="F:AMP binding"/>
    <property type="evidence" value="ECO:0007669"/>
    <property type="project" value="TreeGrafter"/>
</dbReference>
<dbReference type="GO" id="GO:0030388">
    <property type="term" value="P:fructose 1,6-bisphosphate metabolic process"/>
    <property type="evidence" value="ECO:0007669"/>
    <property type="project" value="TreeGrafter"/>
</dbReference>
<dbReference type="GO" id="GO:0003872">
    <property type="term" value="F:6-phosphofructokinase activity"/>
    <property type="evidence" value="ECO:0007669"/>
    <property type="project" value="UniProtKB-EC"/>
</dbReference>
<feature type="domain" description="Phosphofructokinase" evidence="6">
    <location>
        <begin position="1"/>
        <end position="87"/>
    </location>
</feature>
<dbReference type="GO" id="GO:0005524">
    <property type="term" value="F:ATP binding"/>
    <property type="evidence" value="ECO:0007669"/>
    <property type="project" value="TreeGrafter"/>
</dbReference>
<dbReference type="InterPro" id="IPR000023">
    <property type="entry name" value="Phosphofructokinase_dom"/>
</dbReference>
<dbReference type="Gene3D" id="3.40.50.460">
    <property type="entry name" value="Phosphofructokinase domain"/>
    <property type="match status" value="1"/>
</dbReference>
<comment type="catalytic activity">
    <reaction evidence="5">
        <text>beta-D-fructose 6-phosphate + ATP = beta-D-fructose 1,6-bisphosphate + ADP + H(+)</text>
        <dbReference type="Rhea" id="RHEA:16109"/>
        <dbReference type="ChEBI" id="CHEBI:15378"/>
        <dbReference type="ChEBI" id="CHEBI:30616"/>
        <dbReference type="ChEBI" id="CHEBI:32966"/>
        <dbReference type="ChEBI" id="CHEBI:57634"/>
        <dbReference type="ChEBI" id="CHEBI:456216"/>
        <dbReference type="EC" id="2.7.1.11"/>
    </reaction>
</comment>
<dbReference type="EMBL" id="CAAALY010066575">
    <property type="protein sequence ID" value="VEL24225.1"/>
    <property type="molecule type" value="Genomic_DNA"/>
</dbReference>
<dbReference type="PANTHER" id="PTHR13697">
    <property type="entry name" value="PHOSPHOFRUCTOKINASE"/>
    <property type="match status" value="1"/>
</dbReference>
<evidence type="ECO:0000256" key="4">
    <source>
        <dbReference type="ARBA" id="ARBA00022842"/>
    </source>
</evidence>
<reference evidence="7" key="1">
    <citation type="submission" date="2018-11" db="EMBL/GenBank/DDBJ databases">
        <authorList>
            <consortium name="Pathogen Informatics"/>
        </authorList>
    </citation>
    <scope>NUCLEOTIDE SEQUENCE</scope>
</reference>
<protein>
    <recommendedName>
        <fullName evidence="6">Phosphofructokinase domain-containing protein</fullName>
    </recommendedName>
</protein>